<protein>
    <submittedName>
        <fullName evidence="1">Uncharacterized protein</fullName>
    </submittedName>
</protein>
<sequence length="48" mass="5083">MLNNISPVRLCGELHLHSRGSGCALEIVPVKLVFQLAMPNVTAPDAIG</sequence>
<accession>A0ABT8LAJ5</accession>
<evidence type="ECO:0000313" key="2">
    <source>
        <dbReference type="Proteomes" id="UP001172083"/>
    </source>
</evidence>
<gene>
    <name evidence="1" type="ORF">QQ020_22070</name>
</gene>
<proteinExistence type="predicted"/>
<organism evidence="1 2">
    <name type="scientific">Agaribacillus aureus</name>
    <dbReference type="NCBI Taxonomy" id="3051825"/>
    <lineage>
        <taxon>Bacteria</taxon>
        <taxon>Pseudomonadati</taxon>
        <taxon>Bacteroidota</taxon>
        <taxon>Cytophagia</taxon>
        <taxon>Cytophagales</taxon>
        <taxon>Splendidivirgaceae</taxon>
        <taxon>Agaribacillus</taxon>
    </lineage>
</organism>
<dbReference type="Proteomes" id="UP001172083">
    <property type="component" value="Unassembled WGS sequence"/>
</dbReference>
<reference evidence="1" key="1">
    <citation type="submission" date="2023-06" db="EMBL/GenBank/DDBJ databases">
        <title>Genomic of Agaribacillus aureum.</title>
        <authorList>
            <person name="Wang G."/>
        </authorList>
    </citation>
    <scope>NUCLEOTIDE SEQUENCE</scope>
    <source>
        <strain evidence="1">BMA12</strain>
    </source>
</reference>
<dbReference type="EMBL" id="JAUJEB010000005">
    <property type="protein sequence ID" value="MDN5214782.1"/>
    <property type="molecule type" value="Genomic_DNA"/>
</dbReference>
<comment type="caution">
    <text evidence="1">The sequence shown here is derived from an EMBL/GenBank/DDBJ whole genome shotgun (WGS) entry which is preliminary data.</text>
</comment>
<evidence type="ECO:0000313" key="1">
    <source>
        <dbReference type="EMBL" id="MDN5214782.1"/>
    </source>
</evidence>
<name>A0ABT8LAJ5_9BACT</name>
<dbReference type="RefSeq" id="WP_346760121.1">
    <property type="nucleotide sequence ID" value="NZ_JAUJEB010000005.1"/>
</dbReference>
<keyword evidence="2" id="KW-1185">Reference proteome</keyword>